<dbReference type="PANTHER" id="PTHR30435">
    <property type="entry name" value="FLAGELLAR PROTEIN"/>
    <property type="match status" value="1"/>
</dbReference>
<evidence type="ECO:0000313" key="11">
    <source>
        <dbReference type="Proteomes" id="UP000184295"/>
    </source>
</evidence>
<dbReference type="Gene3D" id="2.60.98.20">
    <property type="entry name" value="Flagellar hook protein FlgE"/>
    <property type="match status" value="1"/>
</dbReference>
<comment type="similarity">
    <text evidence="2 5">Belongs to the flagella basal body rod proteins family.</text>
</comment>
<accession>A0A1M4W9H1</accession>
<keyword evidence="4 5" id="KW-0975">Bacterial flagellum</keyword>
<dbReference type="GO" id="GO:0005829">
    <property type="term" value="C:cytosol"/>
    <property type="evidence" value="ECO:0007669"/>
    <property type="project" value="TreeGrafter"/>
</dbReference>
<gene>
    <name evidence="10" type="ORF">SAMN02745225_01600</name>
</gene>
<feature type="domain" description="Flagellar hook protein FlgE D2" evidence="8">
    <location>
        <begin position="188"/>
        <end position="302"/>
    </location>
</feature>
<comment type="subcellular location">
    <subcellularLocation>
        <location evidence="1 5">Bacterial flagellum basal body</location>
    </subcellularLocation>
</comment>
<dbReference type="InterPro" id="IPR053967">
    <property type="entry name" value="LlgE_F_G-like_D1"/>
</dbReference>
<feature type="domain" description="Flagellar basal body rod protein N-terminal" evidence="6">
    <location>
        <begin position="7"/>
        <end position="35"/>
    </location>
</feature>
<dbReference type="Pfam" id="PF06429">
    <property type="entry name" value="Flg_bbr_C"/>
    <property type="match status" value="1"/>
</dbReference>
<dbReference type="Pfam" id="PF22692">
    <property type="entry name" value="LlgE_F_G_D1"/>
    <property type="match status" value="1"/>
</dbReference>
<evidence type="ECO:0000256" key="3">
    <source>
        <dbReference type="ARBA" id="ARBA00019015"/>
    </source>
</evidence>
<dbReference type="Proteomes" id="UP000184295">
    <property type="component" value="Unassembled WGS sequence"/>
</dbReference>
<reference evidence="11" key="1">
    <citation type="submission" date="2016-11" db="EMBL/GenBank/DDBJ databases">
        <authorList>
            <person name="Varghese N."/>
            <person name="Submissions S."/>
        </authorList>
    </citation>
    <scope>NUCLEOTIDE SEQUENCE [LARGE SCALE GENOMIC DNA]</scope>
    <source>
        <strain evidence="11">DSM 19514</strain>
    </source>
</reference>
<keyword evidence="10" id="KW-0966">Cell projection</keyword>
<keyword evidence="10" id="KW-0969">Cilium</keyword>
<dbReference type="InterPro" id="IPR037058">
    <property type="entry name" value="Falgellar_hook_FlgE_sf"/>
</dbReference>
<dbReference type="OrthoDB" id="9804559at2"/>
<evidence type="ECO:0000256" key="4">
    <source>
        <dbReference type="ARBA" id="ARBA00023143"/>
    </source>
</evidence>
<dbReference type="GO" id="GO:0071978">
    <property type="term" value="P:bacterial-type flagellum-dependent swarming motility"/>
    <property type="evidence" value="ECO:0007669"/>
    <property type="project" value="TreeGrafter"/>
</dbReference>
<feature type="domain" description="Flagellar basal-body/hook protein C-terminal" evidence="7">
    <location>
        <begin position="377"/>
        <end position="421"/>
    </location>
</feature>
<dbReference type="InterPro" id="IPR037925">
    <property type="entry name" value="FlgE/F/G-like"/>
</dbReference>
<organism evidence="10 11">
    <name type="scientific">Ferrithrix thermotolerans DSM 19514</name>
    <dbReference type="NCBI Taxonomy" id="1121881"/>
    <lineage>
        <taxon>Bacteria</taxon>
        <taxon>Bacillati</taxon>
        <taxon>Actinomycetota</taxon>
        <taxon>Acidimicrobiia</taxon>
        <taxon>Acidimicrobiales</taxon>
        <taxon>Acidimicrobiaceae</taxon>
        <taxon>Ferrithrix</taxon>
    </lineage>
</organism>
<evidence type="ECO:0000313" key="10">
    <source>
        <dbReference type="EMBL" id="SHE77859.1"/>
    </source>
</evidence>
<protein>
    <recommendedName>
        <fullName evidence="3 5">Flagellar hook protein FlgE</fullName>
    </recommendedName>
</protein>
<dbReference type="NCBIfam" id="TIGR03506">
    <property type="entry name" value="FlgEFG_subfam"/>
    <property type="match status" value="1"/>
</dbReference>
<dbReference type="RefSeq" id="WP_072791081.1">
    <property type="nucleotide sequence ID" value="NZ_FQUL01000023.1"/>
</dbReference>
<evidence type="ECO:0000256" key="1">
    <source>
        <dbReference type="ARBA" id="ARBA00004117"/>
    </source>
</evidence>
<name>A0A1M4W9H1_9ACTN</name>
<dbReference type="GO" id="GO:0009425">
    <property type="term" value="C:bacterial-type flagellum basal body"/>
    <property type="evidence" value="ECO:0007669"/>
    <property type="project" value="UniProtKB-SubCell"/>
</dbReference>
<evidence type="ECO:0000256" key="2">
    <source>
        <dbReference type="ARBA" id="ARBA00009677"/>
    </source>
</evidence>
<evidence type="ECO:0000256" key="5">
    <source>
        <dbReference type="RuleBase" id="RU362116"/>
    </source>
</evidence>
<dbReference type="InterPro" id="IPR010930">
    <property type="entry name" value="Flg_bb/hook_C_dom"/>
</dbReference>
<keyword evidence="11" id="KW-1185">Reference proteome</keyword>
<dbReference type="PANTHER" id="PTHR30435:SF1">
    <property type="entry name" value="FLAGELLAR HOOK PROTEIN FLGE"/>
    <property type="match status" value="1"/>
</dbReference>
<evidence type="ECO:0000259" key="9">
    <source>
        <dbReference type="Pfam" id="PF22692"/>
    </source>
</evidence>
<evidence type="ECO:0000259" key="6">
    <source>
        <dbReference type="Pfam" id="PF00460"/>
    </source>
</evidence>
<keyword evidence="10" id="KW-0282">Flagellum</keyword>
<proteinExistence type="inferred from homology"/>
<sequence length="422" mass="42451">MTRSLSAAISGIDASQAWLDNIGNNIANVDTVGYQSTDIQFADLLYQQQQSAGAPQVGVNGGTNPIEIGSGVRVASTGINFTQGTLSQTGVQTDLAIQGQGFLVVQQGGNTFYTRAGNLQLDAAGELVTPSGAIVQGWTPNAAGVINTSGPLTNLTIPQGQAANPTATKNINLGGNLPAWNGSGTAPSYTATVTAFDSLGGQIPITLTFTASTTPNTWSVVATAPNPAGGTDTLTPAGTTISFNGTTGQMTSTAPITLSGFTGYNNLPAGYTMNLDFPAAGTPQAVTQFSGTSTIQVTSQDGNASGTLDGFTISSNGEIVGNYSNGNTQPLGQIALAQFANDQGLAKVGNLLYQATLNSGAPQLGLAGSGGLGTLVGGAVETSNVNLGTQLTDLIVAQTAYQANTKVVSTTSTVLQSLVQMA</sequence>
<evidence type="ECO:0000259" key="7">
    <source>
        <dbReference type="Pfam" id="PF06429"/>
    </source>
</evidence>
<comment type="function">
    <text evidence="5">A flexible structure which links the flagellar filament to the drive apparatus in the basal body.</text>
</comment>
<dbReference type="InterPro" id="IPR001444">
    <property type="entry name" value="Flag_bb_rod_N"/>
</dbReference>
<feature type="domain" description="Flagellar hook protein FlgE/F/G-like D1" evidence="9">
    <location>
        <begin position="96"/>
        <end position="161"/>
    </location>
</feature>
<evidence type="ECO:0000259" key="8">
    <source>
        <dbReference type="Pfam" id="PF07559"/>
    </source>
</evidence>
<dbReference type="InterPro" id="IPR011491">
    <property type="entry name" value="FlgE_D2"/>
</dbReference>
<dbReference type="AlphaFoldDB" id="A0A1M4W9H1"/>
<dbReference type="EMBL" id="FQUL01000023">
    <property type="protein sequence ID" value="SHE77859.1"/>
    <property type="molecule type" value="Genomic_DNA"/>
</dbReference>
<dbReference type="Pfam" id="PF00460">
    <property type="entry name" value="Flg_bb_rod"/>
    <property type="match status" value="1"/>
</dbReference>
<dbReference type="SUPFAM" id="SSF117143">
    <property type="entry name" value="Flagellar hook protein flgE"/>
    <property type="match status" value="1"/>
</dbReference>
<dbReference type="STRING" id="1121881.SAMN02745225_01600"/>
<dbReference type="GO" id="GO:0009424">
    <property type="term" value="C:bacterial-type flagellum hook"/>
    <property type="evidence" value="ECO:0007669"/>
    <property type="project" value="TreeGrafter"/>
</dbReference>
<dbReference type="InterPro" id="IPR020013">
    <property type="entry name" value="Flagellar_FlgE/F/G"/>
</dbReference>
<dbReference type="Pfam" id="PF07559">
    <property type="entry name" value="FlgE_D2"/>
    <property type="match status" value="1"/>
</dbReference>